<sequence length="79" mass="9105">MGKILFGEVFECRHFPETVRDLNTVLGENYFTMFDNVDQYVKPEMLNALCITSTGGTIEKRKLHADRITVKIRPHIFTG</sequence>
<comment type="caution">
    <text evidence="1">The sequence shown here is derived from an EMBL/GenBank/DDBJ whole genome shotgun (WGS) entry which is preliminary data.</text>
</comment>
<gene>
    <name evidence="1" type="ORF">S12H4_62203</name>
</gene>
<reference evidence="1" key="1">
    <citation type="journal article" date="2014" name="Front. Microbiol.">
        <title>High frequency of phylogenetically diverse reductive dehalogenase-homologous genes in deep subseafloor sedimentary metagenomes.</title>
        <authorList>
            <person name="Kawai M."/>
            <person name="Futagami T."/>
            <person name="Toyoda A."/>
            <person name="Takaki Y."/>
            <person name="Nishi S."/>
            <person name="Hori S."/>
            <person name="Arai W."/>
            <person name="Tsubouchi T."/>
            <person name="Morono Y."/>
            <person name="Uchiyama I."/>
            <person name="Ito T."/>
            <person name="Fujiyama A."/>
            <person name="Inagaki F."/>
            <person name="Takami H."/>
        </authorList>
    </citation>
    <scope>NUCLEOTIDE SEQUENCE</scope>
    <source>
        <strain evidence="1">Expedition CK06-06</strain>
    </source>
</reference>
<organism evidence="1">
    <name type="scientific">marine sediment metagenome</name>
    <dbReference type="NCBI Taxonomy" id="412755"/>
    <lineage>
        <taxon>unclassified sequences</taxon>
        <taxon>metagenomes</taxon>
        <taxon>ecological metagenomes</taxon>
    </lineage>
</organism>
<evidence type="ECO:0000313" key="1">
    <source>
        <dbReference type="EMBL" id="GAJ17065.1"/>
    </source>
</evidence>
<protein>
    <submittedName>
        <fullName evidence="1">Uncharacterized protein</fullName>
    </submittedName>
</protein>
<dbReference type="EMBL" id="BARW01041611">
    <property type="protein sequence ID" value="GAJ17065.1"/>
    <property type="molecule type" value="Genomic_DNA"/>
</dbReference>
<feature type="non-terminal residue" evidence="1">
    <location>
        <position position="79"/>
    </location>
</feature>
<proteinExistence type="predicted"/>
<name>X1VY88_9ZZZZ</name>
<dbReference type="AlphaFoldDB" id="X1VY88"/>
<accession>X1VY88</accession>